<gene>
    <name evidence="10" type="ORF">MGYG_00087</name>
</gene>
<dbReference type="OrthoDB" id="3176171at2759"/>
<feature type="region of interest" description="Disordered" evidence="8">
    <location>
        <begin position="1595"/>
        <end position="1662"/>
    </location>
</feature>
<feature type="coiled-coil region" evidence="7">
    <location>
        <begin position="575"/>
        <end position="602"/>
    </location>
</feature>
<keyword evidence="6" id="KW-0505">Motor protein</keyword>
<evidence type="ECO:0000256" key="5">
    <source>
        <dbReference type="ARBA" id="ARBA00023054"/>
    </source>
</evidence>
<evidence type="ECO:0000256" key="7">
    <source>
        <dbReference type="SAM" id="Coils"/>
    </source>
</evidence>
<dbReference type="SUPFAM" id="SSF52540">
    <property type="entry name" value="P-loop containing nucleoside triphosphate hydrolases"/>
    <property type="match status" value="1"/>
</dbReference>
<protein>
    <submittedName>
        <fullName evidence="10">Kinesin family protein</fullName>
    </submittedName>
</protein>
<feature type="coiled-coil region" evidence="7">
    <location>
        <begin position="666"/>
        <end position="721"/>
    </location>
</feature>
<feature type="compositionally biased region" description="Polar residues" evidence="8">
    <location>
        <begin position="193"/>
        <end position="204"/>
    </location>
</feature>
<organism evidence="11">
    <name type="scientific">Arthroderma gypseum (strain ATCC MYA-4604 / CBS 118893)</name>
    <name type="common">Microsporum gypseum</name>
    <dbReference type="NCBI Taxonomy" id="535722"/>
    <lineage>
        <taxon>Eukaryota</taxon>
        <taxon>Fungi</taxon>
        <taxon>Dikarya</taxon>
        <taxon>Ascomycota</taxon>
        <taxon>Pezizomycotina</taxon>
        <taxon>Eurotiomycetes</taxon>
        <taxon>Eurotiomycetidae</taxon>
        <taxon>Onygenales</taxon>
        <taxon>Arthrodermataceae</taxon>
        <taxon>Nannizzia</taxon>
    </lineage>
</organism>
<comment type="similarity">
    <text evidence="6">Belongs to the TRAFAC class myosin-kinesin ATPase superfamily. Kinesin family.</text>
</comment>
<feature type="coiled-coil region" evidence="7">
    <location>
        <begin position="1107"/>
        <end position="1229"/>
    </location>
</feature>
<keyword evidence="11" id="KW-1185">Reference proteome</keyword>
<evidence type="ECO:0000256" key="8">
    <source>
        <dbReference type="SAM" id="MobiDB-lite"/>
    </source>
</evidence>
<dbReference type="InParanoid" id="E5R2Q9"/>
<dbReference type="InterPro" id="IPR027417">
    <property type="entry name" value="P-loop_NTPase"/>
</dbReference>
<evidence type="ECO:0000256" key="4">
    <source>
        <dbReference type="ARBA" id="ARBA00022840"/>
    </source>
</evidence>
<feature type="region of interest" description="Disordered" evidence="8">
    <location>
        <begin position="544"/>
        <end position="567"/>
    </location>
</feature>
<feature type="compositionally biased region" description="Pro residues" evidence="8">
    <location>
        <begin position="1628"/>
        <end position="1640"/>
    </location>
</feature>
<dbReference type="GO" id="GO:0005524">
    <property type="term" value="F:ATP binding"/>
    <property type="evidence" value="ECO:0007669"/>
    <property type="project" value="UniProtKB-UniRule"/>
</dbReference>
<dbReference type="GO" id="GO:0007018">
    <property type="term" value="P:microtubule-based movement"/>
    <property type="evidence" value="ECO:0007669"/>
    <property type="project" value="InterPro"/>
</dbReference>
<dbReference type="PROSITE" id="PS00411">
    <property type="entry name" value="KINESIN_MOTOR_1"/>
    <property type="match status" value="1"/>
</dbReference>
<dbReference type="InterPro" id="IPR001752">
    <property type="entry name" value="Kinesin_motor_dom"/>
</dbReference>
<keyword evidence="4 6" id="KW-0067">ATP-binding</keyword>
<dbReference type="EMBL" id="DS989822">
    <property type="protein sequence ID" value="EFQ97043.1"/>
    <property type="molecule type" value="Genomic_DNA"/>
</dbReference>
<dbReference type="GO" id="GO:0007052">
    <property type="term" value="P:mitotic spindle organization"/>
    <property type="evidence" value="ECO:0007669"/>
    <property type="project" value="TreeGrafter"/>
</dbReference>
<dbReference type="STRING" id="535722.E5R2Q9"/>
<dbReference type="Proteomes" id="UP000002669">
    <property type="component" value="Unassembled WGS sequence"/>
</dbReference>
<feature type="compositionally biased region" description="Low complexity" evidence="8">
    <location>
        <begin position="1641"/>
        <end position="1656"/>
    </location>
</feature>
<evidence type="ECO:0000259" key="9">
    <source>
        <dbReference type="PROSITE" id="PS50067"/>
    </source>
</evidence>
<feature type="compositionally biased region" description="Acidic residues" evidence="8">
    <location>
        <begin position="993"/>
        <end position="1005"/>
    </location>
</feature>
<dbReference type="PANTHER" id="PTHR47969:SF15">
    <property type="entry name" value="CHROMOSOME-ASSOCIATED KINESIN KIF4A-RELATED"/>
    <property type="match status" value="1"/>
</dbReference>
<dbReference type="GeneID" id="10031306"/>
<dbReference type="VEuPathDB" id="FungiDB:MGYG_00087"/>
<feature type="region of interest" description="Disordered" evidence="8">
    <location>
        <begin position="937"/>
        <end position="1006"/>
    </location>
</feature>
<feature type="binding site" evidence="6">
    <location>
        <begin position="152"/>
        <end position="159"/>
    </location>
    <ligand>
        <name>ATP</name>
        <dbReference type="ChEBI" id="CHEBI:30616"/>
    </ligand>
</feature>
<dbReference type="Gene3D" id="1.10.287.1490">
    <property type="match status" value="1"/>
</dbReference>
<dbReference type="GO" id="GO:0005737">
    <property type="term" value="C:cytoplasm"/>
    <property type="evidence" value="ECO:0007669"/>
    <property type="project" value="UniProtKB-SubCell"/>
</dbReference>
<dbReference type="eggNOG" id="KOG0244">
    <property type="taxonomic scope" value="Eukaryota"/>
</dbReference>
<dbReference type="PRINTS" id="PR00380">
    <property type="entry name" value="KINESINHEAVY"/>
</dbReference>
<evidence type="ECO:0000256" key="1">
    <source>
        <dbReference type="ARBA" id="ARBA00004496"/>
    </source>
</evidence>
<feature type="region of interest" description="Disordered" evidence="8">
    <location>
        <begin position="193"/>
        <end position="222"/>
    </location>
</feature>
<feature type="compositionally biased region" description="Low complexity" evidence="8">
    <location>
        <begin position="25"/>
        <end position="50"/>
    </location>
</feature>
<feature type="region of interest" description="Disordered" evidence="8">
    <location>
        <begin position="1262"/>
        <end position="1292"/>
    </location>
</feature>
<evidence type="ECO:0000256" key="3">
    <source>
        <dbReference type="ARBA" id="ARBA00022741"/>
    </source>
</evidence>
<dbReference type="InterPro" id="IPR027640">
    <property type="entry name" value="Kinesin-like_fam"/>
</dbReference>
<feature type="compositionally biased region" description="Low complexity" evidence="8">
    <location>
        <begin position="956"/>
        <end position="978"/>
    </location>
</feature>
<dbReference type="HOGENOM" id="CLU_241013_0_0_1"/>
<dbReference type="RefSeq" id="XP_003175995.1">
    <property type="nucleotide sequence ID" value="XM_003175947.1"/>
</dbReference>
<keyword evidence="2" id="KW-0963">Cytoplasm</keyword>
<dbReference type="GO" id="GO:0005875">
    <property type="term" value="C:microtubule associated complex"/>
    <property type="evidence" value="ECO:0007669"/>
    <property type="project" value="TreeGrafter"/>
</dbReference>
<proteinExistence type="inferred from homology"/>
<evidence type="ECO:0000256" key="2">
    <source>
        <dbReference type="ARBA" id="ARBA00022490"/>
    </source>
</evidence>
<feature type="coiled-coil region" evidence="7">
    <location>
        <begin position="888"/>
        <end position="915"/>
    </location>
</feature>
<accession>E5R2Q9</accession>
<dbReference type="GO" id="GO:0051231">
    <property type="term" value="P:spindle elongation"/>
    <property type="evidence" value="ECO:0007669"/>
    <property type="project" value="TreeGrafter"/>
</dbReference>
<evidence type="ECO:0000313" key="10">
    <source>
        <dbReference type="EMBL" id="EFQ97043.1"/>
    </source>
</evidence>
<dbReference type="InterPro" id="IPR019821">
    <property type="entry name" value="Kinesin_motor_CS"/>
</dbReference>
<feature type="coiled-coil region" evidence="7">
    <location>
        <begin position="1381"/>
        <end position="1430"/>
    </location>
</feature>
<dbReference type="PROSITE" id="PS50067">
    <property type="entry name" value="KINESIN_MOTOR_2"/>
    <property type="match status" value="1"/>
</dbReference>
<comment type="subcellular location">
    <subcellularLocation>
        <location evidence="1">Cytoplasm</location>
    </subcellularLocation>
</comment>
<dbReference type="PANTHER" id="PTHR47969">
    <property type="entry name" value="CHROMOSOME-ASSOCIATED KINESIN KIF4A-RELATED"/>
    <property type="match status" value="1"/>
</dbReference>
<feature type="coiled-coil region" evidence="7">
    <location>
        <begin position="1686"/>
        <end position="1772"/>
    </location>
</feature>
<keyword evidence="3 6" id="KW-0547">Nucleotide-binding</keyword>
<dbReference type="OMA" id="WSLKATY"/>
<feature type="region of interest" description="Disordered" evidence="8">
    <location>
        <begin position="1"/>
        <end position="57"/>
    </location>
</feature>
<dbReference type="GO" id="GO:0003777">
    <property type="term" value="F:microtubule motor activity"/>
    <property type="evidence" value="ECO:0007669"/>
    <property type="project" value="InterPro"/>
</dbReference>
<feature type="compositionally biased region" description="Polar residues" evidence="8">
    <location>
        <begin position="937"/>
        <end position="955"/>
    </location>
</feature>
<evidence type="ECO:0000256" key="6">
    <source>
        <dbReference type="PROSITE-ProRule" id="PRU00283"/>
    </source>
</evidence>
<sequence length="1778" mass="196113">MAQSPPASPSRAAFNRPVSLIMRPSRSNSRMSVGSSTNNNNNTTTTTNNNKHCGSGISDDDARTAVKVVVRVRPPLQQSDPGFDLIPQRFQRPTVHVTSPTSLAIDAPQGRKLFVFDRVFGETVDQEGIWDYLHDSVNSFLQGYNVSILAYGQSGAGKSYTMGTSGPSEQHDSKAMGIVPRAAQMLFETLTGSPTHQRSFSGSPVTGLRTPQRYSSSSLGRGAASDKSWQMRATYVEIYNEQLRDLLLPESTPPGERNTVTIREDTKGRIILTGLHQVAINSVEDLISALNFGSAIRQTDSTAINAKSSRSHAVFSINLVQRKDSTASATTAAAAAGMTPSAQEKRFSIPCSESSASGDLVTVDSKLHFVDLAGSERLKNTGASGERAKEGISINAGLASLGKVISQLSSRQQGSHVSYRDSKLTRLLQDSLGGNAITYMIACVTPPRYAQRARAIQSKPRIQQISDESDKQAVIERLKAEVAFLRQQIRNADGGERDRRALTPQERSDRQNERERELQNHLLDVQESYTALSQRHAKLISELTKASSDGTADDDAKNAGGDASMERLKRSHSFAESVEQVVMEYEKTIQSLESSLSQTRASLSTTESSLLERETKCAYIETVNGQLQARMQKMLDREANTESYLHDLESKLDGHASGEEKNAVIVAELRKELNRARENEASCEDYISTLEERLAEADQDMELMQSEMDRLEHVIDRQRSLGKLDNLLYELDHVQNGTNATTNGFKPDYVGDGKKMASSGNGSSNIMRPKKTRNRTHSLDVLTEAVETAIPESDDDLLLAEGSNPSSIQEETALDLARDDAGLAALERATPTNPTFGRDARGDDDDDHEPEPYTPSAAQSQFVAEKLDSVTQELFDLRIQHDHSMNEYALLNAKYQESLRAMAELQDAIDEARHSQRSQNPVQPAVAFLDTKVAQNGQVKTNGTANSRYSVNGGPSSRSLSSELSSAEQANSSSFASSTTTHKSDQTHASSDTEVEAEAETGEETELVKKLKAEHQQALDAVTNRFNELQMEHEDSLTLVESLKDEVIKYKNAASSPPHTPNVIRRITSQSLMTVDRAHRNLSALRIQAAEEFEGRPETLQSFDQKIDSALRELSSRMERIQALEAENKNVKKEMETKATIISGLTRERSSLQSVSPVDMTVVSQLRDQIVNAETQMAEMKEVHDAKERELAEELKSVNALVDTQKAELDSLRKEVDEWKNKHRETSEELVAVRGRLEASEKQVHATIAELEASLANVDAMRGDSSSNKKGTVSAGEAAATADALEKERSRHQELVDSLKQEIDGHKATIGAHLAKIATLENDREGSRAVVDDLASSGDELATHKARVTELSRDIEVHKSTVEAQQSQLETLQLTHKRELLEQESKAKAAAEAQYESQLAEKAAAHESALDELRAELTKSKDESAQILKTISSLLKSQSPVTPFTLQDQLQDVLSQKDQFAEKYSNLMDTNESLTRQLDEKAETHSTLEKQIVDLKNKANEHEMKVNDLAVLVATHEEAIATKEATIEEIKAEKEKSIRLVEELEEQITSSFDQHNNRLSVIQAEKSLALEEAKAKIAAHDKEIETYRTRIEQLEAQNRPISPEGGHPVDRSSMSTNLRKSSSAASLPSPPPAIPLPPLPNIAAAANPASISPPSSRHQSKELANNQFVEDQEARIRTIEKHLHAEKQLTATLEEALGDLEAQSNKVKSDMELWKKKAWQLEEEVTTLRSERNSARLSLQAVEEERSARREAEAARAHLEEKMNAISKKKKKSTLNCF</sequence>
<feature type="region of interest" description="Disordered" evidence="8">
    <location>
        <begin position="826"/>
        <end position="860"/>
    </location>
</feature>
<dbReference type="GO" id="GO:0008017">
    <property type="term" value="F:microtubule binding"/>
    <property type="evidence" value="ECO:0007669"/>
    <property type="project" value="InterPro"/>
</dbReference>
<feature type="region of interest" description="Disordered" evidence="8">
    <location>
        <begin position="494"/>
        <end position="516"/>
    </location>
</feature>
<reference evidence="11" key="1">
    <citation type="journal article" date="2012" name="MBio">
        <title>Comparative genome analysis of Trichophyton rubrum and related dermatophytes reveals candidate genes involved in infection.</title>
        <authorList>
            <person name="Martinez D.A."/>
            <person name="Oliver B.G."/>
            <person name="Graeser Y."/>
            <person name="Goldberg J.M."/>
            <person name="Li W."/>
            <person name="Martinez-Rossi N.M."/>
            <person name="Monod M."/>
            <person name="Shelest E."/>
            <person name="Barton R.C."/>
            <person name="Birch E."/>
            <person name="Brakhage A.A."/>
            <person name="Chen Z."/>
            <person name="Gurr S.J."/>
            <person name="Heiman D."/>
            <person name="Heitman J."/>
            <person name="Kosti I."/>
            <person name="Rossi A."/>
            <person name="Saif S."/>
            <person name="Samalova M."/>
            <person name="Saunders C.W."/>
            <person name="Shea T."/>
            <person name="Summerbell R.C."/>
            <person name="Xu J."/>
            <person name="Young S."/>
            <person name="Zeng Q."/>
            <person name="Birren B.W."/>
            <person name="Cuomo C.A."/>
            <person name="White T.C."/>
        </authorList>
    </citation>
    <scope>NUCLEOTIDE SEQUENCE [LARGE SCALE GENOMIC DNA]</scope>
    <source>
        <strain evidence="11">ATCC MYA-4604 / CBS 118893</strain>
    </source>
</reference>
<dbReference type="SMART" id="SM00129">
    <property type="entry name" value="KISc"/>
    <property type="match status" value="1"/>
</dbReference>
<evidence type="ECO:0000313" key="11">
    <source>
        <dbReference type="Proteomes" id="UP000002669"/>
    </source>
</evidence>
<keyword evidence="5 7" id="KW-0175">Coiled coil</keyword>
<dbReference type="Pfam" id="PF00225">
    <property type="entry name" value="Kinesin"/>
    <property type="match status" value="1"/>
</dbReference>
<feature type="domain" description="Kinesin motor" evidence="9">
    <location>
        <begin position="65"/>
        <end position="465"/>
    </location>
</feature>
<name>E5R2Q9_ARTGP</name>
<dbReference type="Gene3D" id="3.40.850.10">
    <property type="entry name" value="Kinesin motor domain"/>
    <property type="match status" value="1"/>
</dbReference>
<dbReference type="InterPro" id="IPR036961">
    <property type="entry name" value="Kinesin_motor_dom_sf"/>
</dbReference>